<dbReference type="OrthoDB" id="5981061at2759"/>
<gene>
    <name evidence="2" type="ORF">OS493_006411</name>
</gene>
<accession>A0A9X0A4U6</accession>
<sequence>MALNESEVRVLAILGLVILILWSFFGLLWSFLLVFTFLIYAYNFGRHRTGKIRHEEDVKRDVEPDHMYQEKLHDNYYQEPPDLAFTGLRREQSSLSSPMPLVSESVTKRLSFNMRGNAFTYRRKPNNFSLLNRTLQKPTTVKIASPDVMVNRTFTLPNSPLKRAADDWNPCSRFTVLSALKESRKRSFVIDDEEKELTRPTKRYFLLIRLHVQCTIILFYILFKIMFWWACFSAGLTVFLLL</sequence>
<keyword evidence="3" id="KW-1185">Reference proteome</keyword>
<evidence type="ECO:0000313" key="3">
    <source>
        <dbReference type="Proteomes" id="UP001163046"/>
    </source>
</evidence>
<proteinExistence type="predicted"/>
<organism evidence="2 3">
    <name type="scientific">Desmophyllum pertusum</name>
    <dbReference type="NCBI Taxonomy" id="174260"/>
    <lineage>
        <taxon>Eukaryota</taxon>
        <taxon>Metazoa</taxon>
        <taxon>Cnidaria</taxon>
        <taxon>Anthozoa</taxon>
        <taxon>Hexacorallia</taxon>
        <taxon>Scleractinia</taxon>
        <taxon>Caryophylliina</taxon>
        <taxon>Caryophylliidae</taxon>
        <taxon>Desmophyllum</taxon>
    </lineage>
</organism>
<feature type="transmembrane region" description="Helical" evidence="1">
    <location>
        <begin position="217"/>
        <end position="241"/>
    </location>
</feature>
<name>A0A9X0A4U6_9CNID</name>
<evidence type="ECO:0000256" key="1">
    <source>
        <dbReference type="SAM" id="Phobius"/>
    </source>
</evidence>
<dbReference type="EMBL" id="MU825398">
    <property type="protein sequence ID" value="KAJ7393437.1"/>
    <property type="molecule type" value="Genomic_DNA"/>
</dbReference>
<reference evidence="2" key="1">
    <citation type="submission" date="2023-01" db="EMBL/GenBank/DDBJ databases">
        <title>Genome assembly of the deep-sea coral Lophelia pertusa.</title>
        <authorList>
            <person name="Herrera S."/>
            <person name="Cordes E."/>
        </authorList>
    </citation>
    <scope>NUCLEOTIDE SEQUENCE</scope>
    <source>
        <strain evidence="2">USNM1676648</strain>
        <tissue evidence="2">Polyp</tissue>
    </source>
</reference>
<protein>
    <submittedName>
        <fullName evidence="2">Uncharacterized protein</fullName>
    </submittedName>
</protein>
<dbReference type="AlphaFoldDB" id="A0A9X0A4U6"/>
<evidence type="ECO:0000313" key="2">
    <source>
        <dbReference type="EMBL" id="KAJ7393437.1"/>
    </source>
</evidence>
<keyword evidence="1" id="KW-1133">Transmembrane helix</keyword>
<feature type="transmembrane region" description="Helical" evidence="1">
    <location>
        <begin position="12"/>
        <end position="42"/>
    </location>
</feature>
<keyword evidence="1" id="KW-0472">Membrane</keyword>
<dbReference type="Proteomes" id="UP001163046">
    <property type="component" value="Unassembled WGS sequence"/>
</dbReference>
<keyword evidence="1" id="KW-0812">Transmembrane</keyword>
<comment type="caution">
    <text evidence="2">The sequence shown here is derived from an EMBL/GenBank/DDBJ whole genome shotgun (WGS) entry which is preliminary data.</text>
</comment>